<accession>A0A5C7A4N3</accession>
<evidence type="ECO:0000313" key="6">
    <source>
        <dbReference type="Proteomes" id="UP000321903"/>
    </source>
</evidence>
<feature type="domain" description="GGDEF" evidence="4">
    <location>
        <begin position="290"/>
        <end position="432"/>
    </location>
</feature>
<comment type="caution">
    <text evidence="5">The sequence shown here is derived from an EMBL/GenBank/DDBJ whole genome shotgun (WGS) entry which is preliminary data.</text>
</comment>
<sequence length="521" mass="60003">MPVSIHQLGYKKLSQVIFEWQAADRASLLALFIVLEVLLHWFWCLYVWLRQDTYNIYVDVNLLYPIWLGITLTGLFFWWMVGHLARIKNNDQRLHYWQIVLIVVYSIYIAIVVLVMGHSSLVSGISLVGGAMLGMMLVRRSYIWRAFLWQVAFIIVVTIIPYVGIDLPNLRQLTITSIPLDTYSYLTYSEATALENAIETSLFPNGILSWDNLSELRRSSAFFWRSTHMYLALPKAIFMVYVFRTLLLILDDSKEEILQHANQDELTKLNNRRFGLRQMQQTIMTTSTAQDYSVILLDLDWFKNVNDTYGHEVGDQVLREVAQVLTQAFTDKAIVSRYGGEEFLIVLPDADHDRAMNTAEELRENIAQHVIKTDAGFSFQLTASFGVYTLTHTELLRIRQECAAAVLHNNSSSLSDVDINTIRKNKSTANRTLDNKTKVYKNKQNNRHLNNQNIAMPRKDKQTTEQFNRQQTAQLCSDVCHRLISTADKALYKAKDRGRNKVVSANELLAEGRINEPRYGT</sequence>
<dbReference type="InterPro" id="IPR029787">
    <property type="entry name" value="Nucleotide_cyclase"/>
</dbReference>
<feature type="transmembrane region" description="Helical" evidence="3">
    <location>
        <begin position="94"/>
        <end position="115"/>
    </location>
</feature>
<evidence type="ECO:0000256" key="3">
    <source>
        <dbReference type="SAM" id="Phobius"/>
    </source>
</evidence>
<feature type="transmembrane region" description="Helical" evidence="3">
    <location>
        <begin position="28"/>
        <end position="49"/>
    </location>
</feature>
<dbReference type="CDD" id="cd01949">
    <property type="entry name" value="GGDEF"/>
    <property type="match status" value="1"/>
</dbReference>
<dbReference type="InterPro" id="IPR050469">
    <property type="entry name" value="Diguanylate_Cyclase"/>
</dbReference>
<proteinExistence type="predicted"/>
<dbReference type="PANTHER" id="PTHR45138">
    <property type="entry name" value="REGULATORY COMPONENTS OF SENSORY TRANSDUCTION SYSTEM"/>
    <property type="match status" value="1"/>
</dbReference>
<dbReference type="Gene3D" id="3.30.70.270">
    <property type="match status" value="1"/>
</dbReference>
<organism evidence="5 6">
    <name type="scientific">Psychrobacter frigidicola</name>
    <dbReference type="NCBI Taxonomy" id="45611"/>
    <lineage>
        <taxon>Bacteria</taxon>
        <taxon>Pseudomonadati</taxon>
        <taxon>Pseudomonadota</taxon>
        <taxon>Gammaproteobacteria</taxon>
        <taxon>Moraxellales</taxon>
        <taxon>Moraxellaceae</taxon>
        <taxon>Psychrobacter</taxon>
    </lineage>
</organism>
<dbReference type="Pfam" id="PF00990">
    <property type="entry name" value="GGDEF"/>
    <property type="match status" value="1"/>
</dbReference>
<dbReference type="EMBL" id="VORZ01000001">
    <property type="protein sequence ID" value="TXD98517.1"/>
    <property type="molecule type" value="Genomic_DNA"/>
</dbReference>
<evidence type="ECO:0000256" key="1">
    <source>
        <dbReference type="ARBA" id="ARBA00012528"/>
    </source>
</evidence>
<keyword evidence="6" id="KW-1185">Reference proteome</keyword>
<feature type="transmembrane region" description="Helical" evidence="3">
    <location>
        <begin position="121"/>
        <end position="139"/>
    </location>
</feature>
<feature type="transmembrane region" description="Helical" evidence="3">
    <location>
        <begin position="146"/>
        <end position="165"/>
    </location>
</feature>
<dbReference type="PROSITE" id="PS50887">
    <property type="entry name" value="GGDEF"/>
    <property type="match status" value="1"/>
</dbReference>
<dbReference type="AlphaFoldDB" id="A0A5C7A4N3"/>
<dbReference type="SUPFAM" id="SSF55073">
    <property type="entry name" value="Nucleotide cyclase"/>
    <property type="match status" value="1"/>
</dbReference>
<evidence type="ECO:0000256" key="2">
    <source>
        <dbReference type="ARBA" id="ARBA00034247"/>
    </source>
</evidence>
<dbReference type="EC" id="2.7.7.65" evidence="1"/>
<keyword evidence="3" id="KW-1133">Transmembrane helix</keyword>
<evidence type="ECO:0000313" key="5">
    <source>
        <dbReference type="EMBL" id="TXD98517.1"/>
    </source>
</evidence>
<dbReference type="RefSeq" id="WP_147223055.1">
    <property type="nucleotide sequence ID" value="NZ_CAJGYY010000001.1"/>
</dbReference>
<dbReference type="Proteomes" id="UP000321903">
    <property type="component" value="Unassembled WGS sequence"/>
</dbReference>
<reference evidence="5 6" key="1">
    <citation type="submission" date="2019-08" db="EMBL/GenBank/DDBJ databases">
        <title>Genome sequence of Psychrobacter frigidicola ACAM304 (type strain).</title>
        <authorList>
            <person name="Bowman J.P."/>
        </authorList>
    </citation>
    <scope>NUCLEOTIDE SEQUENCE [LARGE SCALE GENOMIC DNA]</scope>
    <source>
        <strain evidence="5 6">ACAM 304</strain>
    </source>
</reference>
<comment type="catalytic activity">
    <reaction evidence="2">
        <text>2 GTP = 3',3'-c-di-GMP + 2 diphosphate</text>
        <dbReference type="Rhea" id="RHEA:24898"/>
        <dbReference type="ChEBI" id="CHEBI:33019"/>
        <dbReference type="ChEBI" id="CHEBI:37565"/>
        <dbReference type="ChEBI" id="CHEBI:58805"/>
        <dbReference type="EC" id="2.7.7.65"/>
    </reaction>
</comment>
<feature type="transmembrane region" description="Helical" evidence="3">
    <location>
        <begin position="61"/>
        <end position="82"/>
    </location>
</feature>
<gene>
    <name evidence="5" type="ORF">ES754_06335</name>
</gene>
<dbReference type="PANTHER" id="PTHR45138:SF9">
    <property type="entry name" value="DIGUANYLATE CYCLASE DGCM-RELATED"/>
    <property type="match status" value="1"/>
</dbReference>
<dbReference type="OrthoDB" id="9812260at2"/>
<name>A0A5C7A4N3_9GAMM</name>
<dbReference type="InterPro" id="IPR000160">
    <property type="entry name" value="GGDEF_dom"/>
</dbReference>
<dbReference type="SMART" id="SM00267">
    <property type="entry name" value="GGDEF"/>
    <property type="match status" value="1"/>
</dbReference>
<dbReference type="InterPro" id="IPR043128">
    <property type="entry name" value="Rev_trsase/Diguanyl_cyclase"/>
</dbReference>
<dbReference type="NCBIfam" id="TIGR00254">
    <property type="entry name" value="GGDEF"/>
    <property type="match status" value="1"/>
</dbReference>
<keyword evidence="3" id="KW-0812">Transmembrane</keyword>
<keyword evidence="3" id="KW-0472">Membrane</keyword>
<evidence type="ECO:0000259" key="4">
    <source>
        <dbReference type="PROSITE" id="PS50887"/>
    </source>
</evidence>
<dbReference type="GO" id="GO:0052621">
    <property type="term" value="F:diguanylate cyclase activity"/>
    <property type="evidence" value="ECO:0007669"/>
    <property type="project" value="UniProtKB-EC"/>
</dbReference>
<protein>
    <recommendedName>
        <fullName evidence="1">diguanylate cyclase</fullName>
        <ecNumber evidence="1">2.7.7.65</ecNumber>
    </recommendedName>
</protein>